<reference evidence="10" key="1">
    <citation type="submission" date="2021-02" db="EMBL/GenBank/DDBJ databases">
        <authorList>
            <person name="Nowell W R."/>
        </authorList>
    </citation>
    <scope>NUCLEOTIDE SEQUENCE</scope>
</reference>
<dbReference type="GO" id="GO:0004879">
    <property type="term" value="F:nuclear receptor activity"/>
    <property type="evidence" value="ECO:0007669"/>
    <property type="project" value="TreeGrafter"/>
</dbReference>
<dbReference type="SMART" id="SM00399">
    <property type="entry name" value="ZnF_C4"/>
    <property type="match status" value="1"/>
</dbReference>
<dbReference type="PRINTS" id="PR00047">
    <property type="entry name" value="STROIDFINGER"/>
</dbReference>
<dbReference type="EMBL" id="CAJNOL010001596">
    <property type="protein sequence ID" value="CAF1388211.1"/>
    <property type="molecule type" value="Genomic_DNA"/>
</dbReference>
<evidence type="ECO:0000256" key="2">
    <source>
        <dbReference type="ARBA" id="ARBA00022771"/>
    </source>
</evidence>
<keyword evidence="7" id="KW-0675">Receptor</keyword>
<dbReference type="GO" id="GO:0000122">
    <property type="term" value="P:negative regulation of transcription by RNA polymerase II"/>
    <property type="evidence" value="ECO:0007669"/>
    <property type="project" value="TreeGrafter"/>
</dbReference>
<dbReference type="AlphaFoldDB" id="A0A815K545"/>
<dbReference type="GO" id="GO:0000978">
    <property type="term" value="F:RNA polymerase II cis-regulatory region sequence-specific DNA binding"/>
    <property type="evidence" value="ECO:0007669"/>
    <property type="project" value="TreeGrafter"/>
</dbReference>
<evidence type="ECO:0000259" key="9">
    <source>
        <dbReference type="PROSITE" id="PS51030"/>
    </source>
</evidence>
<evidence type="ECO:0000313" key="11">
    <source>
        <dbReference type="Proteomes" id="UP000663870"/>
    </source>
</evidence>
<gene>
    <name evidence="10" type="ORF">JXQ802_LOCUS34055</name>
</gene>
<keyword evidence="1" id="KW-0479">Metal-binding</keyword>
<protein>
    <recommendedName>
        <fullName evidence="9">Nuclear receptor domain-containing protein</fullName>
    </recommendedName>
</protein>
<dbReference type="InterPro" id="IPR001628">
    <property type="entry name" value="Znf_hrmn_rcpt"/>
</dbReference>
<keyword evidence="3" id="KW-0862">Zinc</keyword>
<dbReference type="PANTHER" id="PTHR24082">
    <property type="entry name" value="NUCLEAR HORMONE RECEPTOR"/>
    <property type="match status" value="1"/>
</dbReference>
<dbReference type="InterPro" id="IPR035500">
    <property type="entry name" value="NHR-like_dom_sf"/>
</dbReference>
<name>A0A815K545_9BILA</name>
<dbReference type="Gene3D" id="3.30.50.10">
    <property type="entry name" value="Erythroid Transcription Factor GATA-1, subunit A"/>
    <property type="match status" value="1"/>
</dbReference>
<dbReference type="InterPro" id="IPR050234">
    <property type="entry name" value="Nuclear_hormone_rcpt_NR1"/>
</dbReference>
<organism evidence="10 11">
    <name type="scientific">Rotaria sordida</name>
    <dbReference type="NCBI Taxonomy" id="392033"/>
    <lineage>
        <taxon>Eukaryota</taxon>
        <taxon>Metazoa</taxon>
        <taxon>Spiralia</taxon>
        <taxon>Gnathifera</taxon>
        <taxon>Rotifera</taxon>
        <taxon>Eurotatoria</taxon>
        <taxon>Bdelloidea</taxon>
        <taxon>Philodinida</taxon>
        <taxon>Philodinidae</taxon>
        <taxon>Rotaria</taxon>
    </lineage>
</organism>
<dbReference type="PANTHER" id="PTHR24082:SF507">
    <property type="entry name" value="BILE ACID RECEPTOR-RELATED"/>
    <property type="match status" value="1"/>
</dbReference>
<keyword evidence="6" id="KW-0804">Transcription</keyword>
<feature type="domain" description="Nuclear receptor" evidence="9">
    <location>
        <begin position="31"/>
        <end position="121"/>
    </location>
</feature>
<keyword evidence="2" id="KW-0863">Zinc-finger</keyword>
<dbReference type="GO" id="GO:0045944">
    <property type="term" value="P:positive regulation of transcription by RNA polymerase II"/>
    <property type="evidence" value="ECO:0007669"/>
    <property type="project" value="TreeGrafter"/>
</dbReference>
<dbReference type="SUPFAM" id="SSF57716">
    <property type="entry name" value="Glucocorticoid receptor-like (DNA-binding domain)"/>
    <property type="match status" value="1"/>
</dbReference>
<dbReference type="InterPro" id="IPR013088">
    <property type="entry name" value="Znf_NHR/GATA"/>
</dbReference>
<accession>A0A815K545</accession>
<dbReference type="Pfam" id="PF00105">
    <property type="entry name" value="zf-C4"/>
    <property type="match status" value="1"/>
</dbReference>
<dbReference type="GO" id="GO:0008270">
    <property type="term" value="F:zinc ion binding"/>
    <property type="evidence" value="ECO:0007669"/>
    <property type="project" value="UniProtKB-KW"/>
</dbReference>
<dbReference type="SUPFAM" id="SSF48508">
    <property type="entry name" value="Nuclear receptor ligand-binding domain"/>
    <property type="match status" value="1"/>
</dbReference>
<comment type="caution">
    <text evidence="10">The sequence shown here is derived from an EMBL/GenBank/DDBJ whole genome shotgun (WGS) entry which is preliminary data.</text>
</comment>
<sequence length="414" mass="48569">MLSPASTSTTTTTTTTTTRIYHPKHRSWCPKHECVICGSKAIGVNFGAPTCAPCKAFFRRNARRKEILQTPCPFRDPNLLNFNNNIDNNEKSNYCSQVRYCSSCRLRRCFDMGMKEELVRTDEENERYRQLVETNRQRRQQLLQQEQLENSLVIPRQIVKASDLLHETDWTHLSNVVFAYETHCLKNYIQRRKNLFHTRIQIPDDAWVKINYHSSTIVNNLTSLTSFLSSIPAVQNLSKFDRIFLCTHNIRPLILLNLHELEQLCYSEPWELTCDNLSAEYVCGSTLFPEYVKTKHRAEQILITDSVVTRLWLLVLFFSTPLHCYYQQTLPEIDENRQQTIRQIQDIYVTLLWKYLLHRHGDLSAIRIFSNLNGIYLRMQRLSQAVNTEIRTRNDLSIINEAFNRAVIIDSDNK</sequence>
<dbReference type="PROSITE" id="PS00031">
    <property type="entry name" value="NUCLEAR_REC_DBD_1"/>
    <property type="match status" value="1"/>
</dbReference>
<dbReference type="Proteomes" id="UP000663870">
    <property type="component" value="Unassembled WGS sequence"/>
</dbReference>
<proteinExistence type="predicted"/>
<evidence type="ECO:0000256" key="8">
    <source>
        <dbReference type="ARBA" id="ARBA00023242"/>
    </source>
</evidence>
<keyword evidence="8" id="KW-0539">Nucleus</keyword>
<keyword evidence="4" id="KW-0805">Transcription regulation</keyword>
<evidence type="ECO:0000256" key="6">
    <source>
        <dbReference type="ARBA" id="ARBA00023163"/>
    </source>
</evidence>
<dbReference type="Gene3D" id="1.10.565.10">
    <property type="entry name" value="Retinoid X Receptor"/>
    <property type="match status" value="1"/>
</dbReference>
<evidence type="ECO:0000313" key="10">
    <source>
        <dbReference type="EMBL" id="CAF1388211.1"/>
    </source>
</evidence>
<evidence type="ECO:0000256" key="7">
    <source>
        <dbReference type="ARBA" id="ARBA00023170"/>
    </source>
</evidence>
<keyword evidence="11" id="KW-1185">Reference proteome</keyword>
<evidence type="ECO:0000256" key="5">
    <source>
        <dbReference type="ARBA" id="ARBA00023125"/>
    </source>
</evidence>
<dbReference type="PROSITE" id="PS51030">
    <property type="entry name" value="NUCLEAR_REC_DBD_2"/>
    <property type="match status" value="1"/>
</dbReference>
<evidence type="ECO:0000256" key="4">
    <source>
        <dbReference type="ARBA" id="ARBA00023015"/>
    </source>
</evidence>
<dbReference type="GO" id="GO:0030154">
    <property type="term" value="P:cell differentiation"/>
    <property type="evidence" value="ECO:0007669"/>
    <property type="project" value="TreeGrafter"/>
</dbReference>
<evidence type="ECO:0000256" key="1">
    <source>
        <dbReference type="ARBA" id="ARBA00022723"/>
    </source>
</evidence>
<evidence type="ECO:0000256" key="3">
    <source>
        <dbReference type="ARBA" id="ARBA00022833"/>
    </source>
</evidence>
<keyword evidence="5" id="KW-0238">DNA-binding</keyword>